<evidence type="ECO:0000256" key="9">
    <source>
        <dbReference type="ARBA" id="ARBA00049657"/>
    </source>
</evidence>
<dbReference type="Proteomes" id="UP001235939">
    <property type="component" value="Chromosome 08"/>
</dbReference>
<feature type="repeat" description="ANK" evidence="12">
    <location>
        <begin position="1273"/>
        <end position="1305"/>
    </location>
</feature>
<feature type="repeat" description="ANK" evidence="12">
    <location>
        <begin position="785"/>
        <end position="817"/>
    </location>
</feature>
<dbReference type="InterPro" id="IPR036770">
    <property type="entry name" value="Ankyrin_rpt-contain_sf"/>
</dbReference>
<dbReference type="Pfam" id="PF13424">
    <property type="entry name" value="TPR_12"/>
    <property type="match status" value="2"/>
</dbReference>
<keyword evidence="14" id="KW-1185">Reference proteome</keyword>
<keyword evidence="3" id="KW-1052">Target cell membrane</keyword>
<feature type="repeat" description="ANK" evidence="12">
    <location>
        <begin position="1995"/>
        <end position="2017"/>
    </location>
</feature>
<evidence type="ECO:0000256" key="7">
    <source>
        <dbReference type="ARBA" id="ARBA00023136"/>
    </source>
</evidence>
<feature type="repeat" description="ANK" evidence="12">
    <location>
        <begin position="1372"/>
        <end position="1404"/>
    </location>
</feature>
<feature type="repeat" description="ANK" evidence="12">
    <location>
        <begin position="917"/>
        <end position="949"/>
    </location>
</feature>
<feature type="repeat" description="ANK" evidence="12">
    <location>
        <begin position="1014"/>
        <end position="1046"/>
    </location>
</feature>
<evidence type="ECO:0000256" key="4">
    <source>
        <dbReference type="ARBA" id="ARBA00022737"/>
    </source>
</evidence>
<feature type="repeat" description="ANK" evidence="12">
    <location>
        <begin position="818"/>
        <end position="850"/>
    </location>
</feature>
<feature type="repeat" description="ANK" evidence="12">
    <location>
        <begin position="1173"/>
        <end position="1205"/>
    </location>
</feature>
<feature type="repeat" description="ANK" evidence="12">
    <location>
        <begin position="1208"/>
        <end position="1237"/>
    </location>
</feature>
<feature type="repeat" description="ANK" evidence="12">
    <location>
        <begin position="1962"/>
        <end position="1994"/>
    </location>
</feature>
<keyword evidence="5" id="KW-0800">Toxin</keyword>
<dbReference type="InterPro" id="IPR011990">
    <property type="entry name" value="TPR-like_helical_dom_sf"/>
</dbReference>
<evidence type="ECO:0000256" key="11">
    <source>
        <dbReference type="ARBA" id="ARBA00049811"/>
    </source>
</evidence>
<dbReference type="Pfam" id="PF00023">
    <property type="entry name" value="Ank"/>
    <property type="match status" value="2"/>
</dbReference>
<evidence type="ECO:0000313" key="14">
    <source>
        <dbReference type="Proteomes" id="UP001235939"/>
    </source>
</evidence>
<keyword evidence="5" id="KW-0528">Neurotoxin</keyword>
<keyword evidence="8" id="KW-1053">Target membrane</keyword>
<evidence type="ECO:0000256" key="8">
    <source>
        <dbReference type="ARBA" id="ARBA00023298"/>
    </source>
</evidence>
<evidence type="ECO:0000256" key="6">
    <source>
        <dbReference type="ARBA" id="ARBA00023043"/>
    </source>
</evidence>
<dbReference type="Pfam" id="PF13857">
    <property type="entry name" value="Ank_5"/>
    <property type="match status" value="1"/>
</dbReference>
<evidence type="ECO:0000313" key="13">
    <source>
        <dbReference type="EMBL" id="UYV70657.1"/>
    </source>
</evidence>
<dbReference type="PRINTS" id="PR01415">
    <property type="entry name" value="ANKYRIN"/>
</dbReference>
<dbReference type="SMART" id="SM00248">
    <property type="entry name" value="ANK"/>
    <property type="match status" value="34"/>
</dbReference>
<feature type="repeat" description="ANK" evidence="12">
    <location>
        <begin position="686"/>
        <end position="718"/>
    </location>
</feature>
<comment type="subcellular location">
    <subcellularLocation>
        <location evidence="1">Target cell membrane</location>
    </subcellularLocation>
</comment>
<sequence>MQIVGEHLKNSLESPKLSSLTIEHLLLLLPKNTRRLITGLRDSLSHAQSLSKRTEIENNSDSNFFKEIQADVKKLSDVIEDIFYLHKIKTSNVLLKKMAECENHNQLKEIADIFKNVDLLALISNNKTSHQQFEVEKFIEELFAIIPDKTFLEIELLKRMKEIVDTFKSNKEQSADSYLTRISCLVGLSTEINEDVIRYNETRGIKYFTTKALKSFVPRFESRDLKELVELTNLILNSILLRNLDSNTNDKIYQLMFRIFQFVQFEIDDYRYIEKLGEKLSDRGLQIEISKKSSHTQPSINYDSQLTLKLFDLKNILGDNSFSFCEKVATEFCSFRANEKLQAAVEMLVLDSFSILDTSRKCLVNNILSIDNPAPFLLGRSLRNHLAHENILLDLISDTRLALAINAQKLLSENISESKKKIGKLAAINLSSTKTNFEQGLVVVENQKRMFEALQEGVMEKLASCLKEGADLNARSNNARTTLHFAALGQSLEIVKFLFDQNIDPKAQDASGQSPLHLAALKGSSMLIEFLLKKGLDVYILRFLDISRVGGGISRTVLIGSLVLALILLRRLEVDLGLDVNCVDNYGKTPAHLASQNGHLDSIKILYKYGAKTSYMDSRGLTVLCHAIFHNHIDIVKFILTQEPHVDCIEGMYGFNSLHTASEKGFLEIVNYLIHKNTNVNAKNDKKWTALHAASINGHLKIVEVLILNGANVNAKWASGATPLHLATENGNLEIINVLLKNGAQVNAADKYDRAPLHYAAKDGHENIAKTLLKHNAHIDISGFEGTTPLHLAAAFGWPGLIQILLDHGATIDIKSKAGFTALHLAAYEGRKDAAICLIKNGTAIDTKRSDGKTPLFAAVTSGNNEIFKILVENNANVNVKSKDGHSLLHTAALLGNKEVLDILLENNANINAITLLGDTPLHLASKHGHKDTVTNLIKKKAKINEKNVMDMTPLHNAILGNHKQVCDVLFKKLIQTGTLLEGASLLNTAVMAGNKEAIKALIKNGTDVNGKYQNVTPLGSAIAQKNKEIVQFMIANGANVNAEDGYLLGKAIYDGSREIVEILLKNNASVNIIFKAQCGTAFGNESSMNSPVLQKIKNSLPQQFTSYFKENKRYINTIGESLFDDGDIAGRNINIGSQMNITPLHLASRMGDERIVQVLISHGAKVNASIYQNMAPLHIASHGGHEDVVRILLENGASINANSIIGTPLHFSANNGHYNVVRVLLDYKAHINLIDSTNARPVELAVEIGHLAIVKALLEHPQRIDVNTRGEGKFTLLHIASQEGFIEIVKYLVLKGADVHARNRSGSKPIHIAAREGRLDVVKYFLGLKMSINDFGIASQTMLHYASIAGHLEVVKYLVEMGADINARDESGLDPLQYANIFNHQTLVEYLLNRGATSTNKSFLQLPKMTGASASTPLLESTQKLFRALKQNNALGIEDAIKAGAVVNARNEFSKTPLHLASYKGYVKFVELLLQNKADPKLLDDKSMTPLHYAAGSSHPRVVELLLSHGAIYNATAKGNDGIPCQYTSDKSISCLLKLLEDSFEHIKNGREQVIRDLNKLRDVRQVRAVMCANNKEQETLIVCAIKRNFPKVNCLKEILQKNVSARINKALLSISQCRYQEGLNILNKVHEERRDILGSENPGTWDIKLLIAQGLFKQGSLLEALDLTEELFRKQRDTLGFDFEDTLRTRSFQALVLHSLNRYEEALNMFKEVSVIQEKLLGAHHDDVLDTQFHTGLVLLALNKCDEALSIYRKFYEMRKKTMGANSPLALTAQNNIALALFGQEKYEESLKMFLEVYEKRRIVLGDEHADTLRTLQKIGTIYLKQKKEYEALKVYADILKVQKKVFGPMHPDTLNTQYFLGTLYMSQGKMNSALRELSSCLDGMRKIYGPNNSYSLDAQKNLELVQEAIKADDGQHEHIQHKGLYQLLPPLHLAANIGSLKYVTDLLKNGADTNSQDSEGTTPLHQAVDKLNTAIVNILLQNGADVTLATNKGNTPLHTATIRGSKENAELLLKDLSPEKLKEFVNAKTKGRGLTALHVATERGYIEMVLTLLGHRAMYNIPDKNGKTPVDLAKDKDIVALLTLMEDLFKDAKAGNMDLIKKLKAVKPVLFNALTKGCNSQDKTLLQVAIANKNKTLACHLITLIKQNAE</sequence>
<reference evidence="13 14" key="1">
    <citation type="submission" date="2022-01" db="EMBL/GenBank/DDBJ databases">
        <title>A chromosomal length assembly of Cordylochernes scorpioides.</title>
        <authorList>
            <person name="Zeh D."/>
            <person name="Zeh J."/>
        </authorList>
    </citation>
    <scope>NUCLEOTIDE SEQUENCE [LARGE SCALE GENOMIC DNA]</scope>
    <source>
        <strain evidence="13">IN4F17</strain>
        <tissue evidence="13">Whole Body</tissue>
    </source>
</reference>
<comment type="similarity">
    <text evidence="9">Belongs to the cationic peptide 01 (latrotoxin) family. 03 (alpha-latrotoxin) subfamily.</text>
</comment>
<feature type="repeat" description="ANK" evidence="12">
    <location>
        <begin position="2035"/>
        <end position="2067"/>
    </location>
</feature>
<feature type="repeat" description="ANK" evidence="12">
    <location>
        <begin position="851"/>
        <end position="883"/>
    </location>
</feature>
<protein>
    <recommendedName>
        <fullName evidence="11">Alpha-latrotoxin</fullName>
    </recommendedName>
</protein>
<feature type="repeat" description="ANK" evidence="12">
    <location>
        <begin position="586"/>
        <end position="618"/>
    </location>
</feature>
<keyword evidence="4" id="KW-0677">Repeat</keyword>
<organism evidence="13 14">
    <name type="scientific">Cordylochernes scorpioides</name>
    <dbReference type="NCBI Taxonomy" id="51811"/>
    <lineage>
        <taxon>Eukaryota</taxon>
        <taxon>Metazoa</taxon>
        <taxon>Ecdysozoa</taxon>
        <taxon>Arthropoda</taxon>
        <taxon>Chelicerata</taxon>
        <taxon>Arachnida</taxon>
        <taxon>Pseudoscorpiones</taxon>
        <taxon>Cheliferoidea</taxon>
        <taxon>Chernetidae</taxon>
        <taxon>Cordylochernes</taxon>
    </lineage>
</organism>
<feature type="repeat" description="ANK" evidence="12">
    <location>
        <begin position="511"/>
        <end position="538"/>
    </location>
</feature>
<feature type="repeat" description="ANK" evidence="12">
    <location>
        <begin position="719"/>
        <end position="751"/>
    </location>
</feature>
<keyword evidence="5" id="KW-0638">Presynaptic neurotoxin</keyword>
<keyword evidence="6 12" id="KW-0040">ANK repeat</keyword>
<dbReference type="PANTHER" id="PTHR24198">
    <property type="entry name" value="ANKYRIN REPEAT AND PROTEIN KINASE DOMAIN-CONTAINING PROTEIN"/>
    <property type="match status" value="1"/>
</dbReference>
<feature type="repeat" description="ANK" evidence="12">
    <location>
        <begin position="1339"/>
        <end position="1371"/>
    </location>
</feature>
<name>A0ABY6KQT8_9ARAC</name>
<comment type="subunit">
    <text evidence="10">Homotetramer in membranes.</text>
</comment>
<keyword evidence="2" id="KW-0268">Exocytosis</keyword>
<dbReference type="PANTHER" id="PTHR24198:SF165">
    <property type="entry name" value="ANKYRIN REPEAT-CONTAINING PROTEIN-RELATED"/>
    <property type="match status" value="1"/>
</dbReference>
<feature type="repeat" description="ANK" evidence="12">
    <location>
        <begin position="1929"/>
        <end position="1961"/>
    </location>
</feature>
<keyword evidence="7" id="KW-0472">Membrane</keyword>
<gene>
    <name evidence="13" type="ORF">LAZ67_8000182</name>
</gene>
<feature type="repeat" description="ANK" evidence="12">
    <location>
        <begin position="1140"/>
        <end position="1172"/>
    </location>
</feature>
<feature type="repeat" description="ANK" evidence="12">
    <location>
        <begin position="478"/>
        <end position="510"/>
    </location>
</feature>
<evidence type="ECO:0000256" key="12">
    <source>
        <dbReference type="PROSITE-ProRule" id="PRU00023"/>
    </source>
</evidence>
<dbReference type="InterPro" id="IPR019734">
    <property type="entry name" value="TPR_rpt"/>
</dbReference>
<accession>A0ABY6KQT8</accession>
<dbReference type="SUPFAM" id="SSF48403">
    <property type="entry name" value="Ankyrin repeat"/>
    <property type="match status" value="5"/>
</dbReference>
<dbReference type="SMART" id="SM00028">
    <property type="entry name" value="TPR"/>
    <property type="match status" value="6"/>
</dbReference>
<dbReference type="InterPro" id="IPR002110">
    <property type="entry name" value="Ankyrin_rpt"/>
</dbReference>
<feature type="repeat" description="ANK" evidence="12">
    <location>
        <begin position="1306"/>
        <end position="1334"/>
    </location>
</feature>
<dbReference type="SUPFAM" id="SSF48452">
    <property type="entry name" value="TPR-like"/>
    <property type="match status" value="2"/>
</dbReference>
<evidence type="ECO:0000256" key="10">
    <source>
        <dbReference type="ARBA" id="ARBA00049715"/>
    </source>
</evidence>
<feature type="repeat" description="ANK" evidence="12">
    <location>
        <begin position="1487"/>
        <end position="1519"/>
    </location>
</feature>
<dbReference type="Gene3D" id="1.25.40.20">
    <property type="entry name" value="Ankyrin repeat-containing domain"/>
    <property type="match status" value="11"/>
</dbReference>
<evidence type="ECO:0000256" key="3">
    <source>
        <dbReference type="ARBA" id="ARBA00022537"/>
    </source>
</evidence>
<dbReference type="EMBL" id="CP092870">
    <property type="protein sequence ID" value="UYV70657.1"/>
    <property type="molecule type" value="Genomic_DNA"/>
</dbReference>
<dbReference type="PROSITE" id="PS50297">
    <property type="entry name" value="ANK_REP_REGION"/>
    <property type="match status" value="26"/>
</dbReference>
<dbReference type="PROSITE" id="PS50088">
    <property type="entry name" value="ANK_REPEAT"/>
    <property type="match status" value="27"/>
</dbReference>
<evidence type="ECO:0000256" key="5">
    <source>
        <dbReference type="ARBA" id="ARBA00023028"/>
    </source>
</evidence>
<feature type="repeat" description="ANK" evidence="12">
    <location>
        <begin position="884"/>
        <end position="916"/>
    </location>
</feature>
<evidence type="ECO:0000256" key="1">
    <source>
        <dbReference type="ARBA" id="ARBA00004175"/>
    </source>
</evidence>
<feature type="repeat" description="ANK" evidence="12">
    <location>
        <begin position="1454"/>
        <end position="1486"/>
    </location>
</feature>
<feature type="repeat" description="ANK" evidence="12">
    <location>
        <begin position="982"/>
        <end position="1014"/>
    </location>
</feature>
<dbReference type="Gene3D" id="1.25.40.10">
    <property type="entry name" value="Tetratricopeptide repeat domain"/>
    <property type="match status" value="2"/>
</dbReference>
<feature type="repeat" description="ANK" evidence="12">
    <location>
        <begin position="653"/>
        <end position="685"/>
    </location>
</feature>
<dbReference type="Pfam" id="PF12796">
    <property type="entry name" value="Ank_2"/>
    <property type="match status" value="11"/>
</dbReference>
<proteinExistence type="inferred from homology"/>
<evidence type="ECO:0000256" key="2">
    <source>
        <dbReference type="ARBA" id="ARBA00022483"/>
    </source>
</evidence>
<feature type="repeat" description="ANK" evidence="12">
    <location>
        <begin position="752"/>
        <end position="784"/>
    </location>
</feature>